<dbReference type="InterPro" id="IPR001537">
    <property type="entry name" value="SpoU_MeTrfase"/>
</dbReference>
<proteinExistence type="inferred from homology"/>
<dbReference type="Gene3D" id="3.30.1330.30">
    <property type="match status" value="1"/>
</dbReference>
<dbReference type="SMART" id="SM00967">
    <property type="entry name" value="SpoU_sub_bind"/>
    <property type="match status" value="1"/>
</dbReference>
<reference evidence="5" key="1">
    <citation type="submission" date="2018-05" db="EMBL/GenBank/DDBJ databases">
        <authorList>
            <person name="Lanie J.A."/>
            <person name="Ng W.-L."/>
            <person name="Kazmierczak K.M."/>
            <person name="Andrzejewski T.M."/>
            <person name="Davidsen T.M."/>
            <person name="Wayne K.J."/>
            <person name="Tettelin H."/>
            <person name="Glass J.I."/>
            <person name="Rusch D."/>
            <person name="Podicherti R."/>
            <person name="Tsui H.-C.T."/>
            <person name="Winkler M.E."/>
        </authorList>
    </citation>
    <scope>NUCLEOTIDE SEQUENCE</scope>
</reference>
<name>A0A381U0M9_9ZZZZ</name>
<dbReference type="SUPFAM" id="SSF75217">
    <property type="entry name" value="alpha/beta knot"/>
    <property type="match status" value="1"/>
</dbReference>
<dbReference type="EMBL" id="UINC01005513">
    <property type="protein sequence ID" value="SVA21806.1"/>
    <property type="molecule type" value="Genomic_DNA"/>
</dbReference>
<dbReference type="GO" id="GO:0006396">
    <property type="term" value="P:RNA processing"/>
    <property type="evidence" value="ECO:0007669"/>
    <property type="project" value="InterPro"/>
</dbReference>
<keyword evidence="3" id="KW-0808">Transferase</keyword>
<dbReference type="GO" id="GO:0008173">
    <property type="term" value="F:RNA methyltransferase activity"/>
    <property type="evidence" value="ECO:0007669"/>
    <property type="project" value="InterPro"/>
</dbReference>
<evidence type="ECO:0000313" key="5">
    <source>
        <dbReference type="EMBL" id="SVA21806.1"/>
    </source>
</evidence>
<keyword evidence="2" id="KW-0489">Methyltransferase</keyword>
<dbReference type="InterPro" id="IPR013123">
    <property type="entry name" value="SpoU_subst-bd"/>
</dbReference>
<evidence type="ECO:0000256" key="3">
    <source>
        <dbReference type="ARBA" id="ARBA00022679"/>
    </source>
</evidence>
<evidence type="ECO:0000256" key="2">
    <source>
        <dbReference type="ARBA" id="ARBA00022603"/>
    </source>
</evidence>
<dbReference type="InterPro" id="IPR029028">
    <property type="entry name" value="Alpha/beta_knot_MTases"/>
</dbReference>
<accession>A0A381U0M9</accession>
<gene>
    <name evidence="5" type="ORF">METZ01_LOCUS74660</name>
</gene>
<dbReference type="GO" id="GO:0005737">
    <property type="term" value="C:cytoplasm"/>
    <property type="evidence" value="ECO:0007669"/>
    <property type="project" value="UniProtKB-ARBA"/>
</dbReference>
<dbReference type="InterPro" id="IPR029026">
    <property type="entry name" value="tRNA_m1G_MTases_N"/>
</dbReference>
<evidence type="ECO:0000259" key="4">
    <source>
        <dbReference type="SMART" id="SM00967"/>
    </source>
</evidence>
<sequence>VSNSEIKEYTKLLKKSKARREAKLFLIEGTRELNIAIKNNYSICKIMFNPNLIDKNKVKKYVGDKIKCIEVNQNVYNKISYRSSTEGIIALAEEKSHKLEKLKFKSTTPLIMILDGIEKPGNIGALLRTSDAAKVDAVFIVNQKTDLYNPNIIRSSIGCLFSNQIILSNIKDTIDFLNKTKIQIISTSLTASKQYQKINYKKASAIVLGSEDKGISKEWHSKSNELIYIPMEGQANSLNVSNSGAIIIYEAKRQRNFT</sequence>
<dbReference type="AlphaFoldDB" id="A0A381U0M9"/>
<dbReference type="InterPro" id="IPR051259">
    <property type="entry name" value="rRNA_Methyltransferase"/>
</dbReference>
<protein>
    <recommendedName>
        <fullName evidence="4">RNA 2-O ribose methyltransferase substrate binding domain-containing protein</fullName>
    </recommendedName>
</protein>
<dbReference type="Gene3D" id="3.40.1280.10">
    <property type="match status" value="1"/>
</dbReference>
<evidence type="ECO:0000256" key="1">
    <source>
        <dbReference type="ARBA" id="ARBA00007228"/>
    </source>
</evidence>
<dbReference type="Pfam" id="PF22435">
    <property type="entry name" value="MRM3-like_sub_bind"/>
    <property type="match status" value="1"/>
</dbReference>
<feature type="non-terminal residue" evidence="5">
    <location>
        <position position="1"/>
    </location>
</feature>
<dbReference type="PANTHER" id="PTHR43191:SF2">
    <property type="entry name" value="RRNA METHYLTRANSFERASE 3, MITOCHONDRIAL"/>
    <property type="match status" value="1"/>
</dbReference>
<dbReference type="GO" id="GO:0003723">
    <property type="term" value="F:RNA binding"/>
    <property type="evidence" value="ECO:0007669"/>
    <property type="project" value="InterPro"/>
</dbReference>
<dbReference type="InterPro" id="IPR053888">
    <property type="entry name" value="MRM3-like_sub_bind"/>
</dbReference>
<feature type="domain" description="RNA 2-O ribose methyltransferase substrate binding" evidence="4">
    <location>
        <begin position="26"/>
        <end position="98"/>
    </location>
</feature>
<dbReference type="PANTHER" id="PTHR43191">
    <property type="entry name" value="RRNA METHYLTRANSFERASE 3"/>
    <property type="match status" value="1"/>
</dbReference>
<comment type="similarity">
    <text evidence="1">Belongs to the class IV-like SAM-binding methyltransferase superfamily. RNA methyltransferase TrmH family.</text>
</comment>
<dbReference type="GO" id="GO:0032259">
    <property type="term" value="P:methylation"/>
    <property type="evidence" value="ECO:0007669"/>
    <property type="project" value="UniProtKB-KW"/>
</dbReference>
<dbReference type="SUPFAM" id="SSF55315">
    <property type="entry name" value="L30e-like"/>
    <property type="match status" value="1"/>
</dbReference>
<dbReference type="Pfam" id="PF00588">
    <property type="entry name" value="SpoU_methylase"/>
    <property type="match status" value="1"/>
</dbReference>
<dbReference type="InterPro" id="IPR029064">
    <property type="entry name" value="Ribosomal_eL30-like_sf"/>
</dbReference>
<organism evidence="5">
    <name type="scientific">marine metagenome</name>
    <dbReference type="NCBI Taxonomy" id="408172"/>
    <lineage>
        <taxon>unclassified sequences</taxon>
        <taxon>metagenomes</taxon>
        <taxon>ecological metagenomes</taxon>
    </lineage>
</organism>